<dbReference type="InterPro" id="IPR027417">
    <property type="entry name" value="P-loop_NTPase"/>
</dbReference>
<sequence>MSSFKRKTTSKSTCLPPGTRASPGLLNCVLTSTGLPSLDDVLGGGLPLSCLMLVAAPDLHSSYGSLIQKYFVAQGLASKHQVCIIDGRGRDFAREIMWTAPSASGSSTPPANGEENSGTADDPSSSAWDAQIKIAWRYGSMKQFRTTVNDNTDSKDNFCHVFDLTARPPDSVLDPARLTIEEIIHRSTSDADLQLPTETEAECPIYTPLRICIPSLGSPTWGNLGPQDIFRFLYDLRGLIRRHSHVCASISLDPCLSSDTWGGKGWLNRLGWVTDAFVAFSAFSSDPSLVSTFPAYHGLFHIYTLPCPQSLLPPSDKYSTLRGLHATGTGVSGSAPVGASSGENNLAFKCTRKRLVIETLHLDVEGGVSERRTTPSISAKALESDWGISAGGS</sequence>
<organism evidence="10 11">
    <name type="scientific">Fistulina hepatica ATCC 64428</name>
    <dbReference type="NCBI Taxonomy" id="1128425"/>
    <lineage>
        <taxon>Eukaryota</taxon>
        <taxon>Fungi</taxon>
        <taxon>Dikarya</taxon>
        <taxon>Basidiomycota</taxon>
        <taxon>Agaricomycotina</taxon>
        <taxon>Agaricomycetes</taxon>
        <taxon>Agaricomycetidae</taxon>
        <taxon>Agaricales</taxon>
        <taxon>Fistulinaceae</taxon>
        <taxon>Fistulina</taxon>
    </lineage>
</organism>
<dbReference type="PANTHER" id="PTHR12896">
    <property type="entry name" value="PAX6 NEIGHBOR PROTEIN PAXNEB"/>
    <property type="match status" value="1"/>
</dbReference>
<protein>
    <recommendedName>
        <fullName evidence="5">Elongator complex protein 4</fullName>
    </recommendedName>
</protein>
<dbReference type="CDD" id="cd19494">
    <property type="entry name" value="Elp4"/>
    <property type="match status" value="1"/>
</dbReference>
<evidence type="ECO:0000256" key="2">
    <source>
        <dbReference type="ARBA" id="ARBA00004496"/>
    </source>
</evidence>
<evidence type="ECO:0000313" key="11">
    <source>
        <dbReference type="Proteomes" id="UP000054144"/>
    </source>
</evidence>
<dbReference type="EMBL" id="KN882048">
    <property type="protein sequence ID" value="KIY45359.1"/>
    <property type="molecule type" value="Genomic_DNA"/>
</dbReference>
<feature type="compositionally biased region" description="Low complexity" evidence="9">
    <location>
        <begin position="100"/>
        <end position="111"/>
    </location>
</feature>
<evidence type="ECO:0000256" key="8">
    <source>
        <dbReference type="ARBA" id="ARBA00023242"/>
    </source>
</evidence>
<dbReference type="UniPathway" id="UPA00988"/>
<comment type="similarity">
    <text evidence="4">Belongs to the ELP4 family.</text>
</comment>
<dbReference type="InterPro" id="IPR008728">
    <property type="entry name" value="Elongator_complex_protein_4"/>
</dbReference>
<evidence type="ECO:0000256" key="5">
    <source>
        <dbReference type="ARBA" id="ARBA00020265"/>
    </source>
</evidence>
<proteinExistence type="inferred from homology"/>
<evidence type="ECO:0000256" key="9">
    <source>
        <dbReference type="SAM" id="MobiDB-lite"/>
    </source>
</evidence>
<reference evidence="10 11" key="1">
    <citation type="journal article" date="2015" name="Fungal Genet. Biol.">
        <title>Evolution of novel wood decay mechanisms in Agaricales revealed by the genome sequences of Fistulina hepatica and Cylindrobasidium torrendii.</title>
        <authorList>
            <person name="Floudas D."/>
            <person name="Held B.W."/>
            <person name="Riley R."/>
            <person name="Nagy L.G."/>
            <person name="Koehler G."/>
            <person name="Ransdell A.S."/>
            <person name="Younus H."/>
            <person name="Chow J."/>
            <person name="Chiniquy J."/>
            <person name="Lipzen A."/>
            <person name="Tritt A."/>
            <person name="Sun H."/>
            <person name="Haridas S."/>
            <person name="LaButti K."/>
            <person name="Ohm R.A."/>
            <person name="Kues U."/>
            <person name="Blanchette R.A."/>
            <person name="Grigoriev I.V."/>
            <person name="Minto R.E."/>
            <person name="Hibbett D.S."/>
        </authorList>
    </citation>
    <scope>NUCLEOTIDE SEQUENCE [LARGE SCALE GENOMIC DNA]</scope>
    <source>
        <strain evidence="10 11">ATCC 64428</strain>
    </source>
</reference>
<dbReference type="Proteomes" id="UP000054144">
    <property type="component" value="Unassembled WGS sequence"/>
</dbReference>
<dbReference type="OrthoDB" id="289162at2759"/>
<dbReference type="AlphaFoldDB" id="A0A0D7A4R3"/>
<evidence type="ECO:0000256" key="1">
    <source>
        <dbReference type="ARBA" id="ARBA00004123"/>
    </source>
</evidence>
<keyword evidence="8" id="KW-0539">Nucleus</keyword>
<dbReference type="Gene3D" id="3.40.50.300">
    <property type="entry name" value="P-loop containing nucleotide triphosphate hydrolases"/>
    <property type="match status" value="1"/>
</dbReference>
<comment type="subcellular location">
    <subcellularLocation>
        <location evidence="2">Cytoplasm</location>
    </subcellularLocation>
    <subcellularLocation>
        <location evidence="1">Nucleus</location>
    </subcellularLocation>
</comment>
<evidence type="ECO:0000256" key="3">
    <source>
        <dbReference type="ARBA" id="ARBA00005043"/>
    </source>
</evidence>
<feature type="region of interest" description="Disordered" evidence="9">
    <location>
        <begin position="100"/>
        <end position="126"/>
    </location>
</feature>
<feature type="compositionally biased region" description="Polar residues" evidence="9">
    <location>
        <begin position="114"/>
        <end position="126"/>
    </location>
</feature>
<dbReference type="GO" id="GO:0008023">
    <property type="term" value="C:transcription elongation factor complex"/>
    <property type="evidence" value="ECO:0007669"/>
    <property type="project" value="TreeGrafter"/>
</dbReference>
<keyword evidence="11" id="KW-1185">Reference proteome</keyword>
<dbReference type="GO" id="GO:0002098">
    <property type="term" value="P:tRNA wobble uridine modification"/>
    <property type="evidence" value="ECO:0007669"/>
    <property type="project" value="InterPro"/>
</dbReference>
<dbReference type="GO" id="GO:0033588">
    <property type="term" value="C:elongator holoenzyme complex"/>
    <property type="evidence" value="ECO:0007669"/>
    <property type="project" value="InterPro"/>
</dbReference>
<gene>
    <name evidence="10" type="ORF">FISHEDRAFT_49178</name>
</gene>
<dbReference type="Pfam" id="PF05625">
    <property type="entry name" value="PAXNEB"/>
    <property type="match status" value="1"/>
</dbReference>
<dbReference type="GO" id="GO:0005737">
    <property type="term" value="C:cytoplasm"/>
    <property type="evidence" value="ECO:0007669"/>
    <property type="project" value="UniProtKB-SubCell"/>
</dbReference>
<evidence type="ECO:0000256" key="7">
    <source>
        <dbReference type="ARBA" id="ARBA00022694"/>
    </source>
</evidence>
<accession>A0A0D7A4R3</accession>
<comment type="pathway">
    <text evidence="3">tRNA modification; 5-methoxycarbonylmethyl-2-thiouridine-tRNA biosynthesis.</text>
</comment>
<evidence type="ECO:0000313" key="10">
    <source>
        <dbReference type="EMBL" id="KIY45359.1"/>
    </source>
</evidence>
<name>A0A0D7A4R3_9AGAR</name>
<keyword evidence="6" id="KW-0963">Cytoplasm</keyword>
<evidence type="ECO:0000256" key="6">
    <source>
        <dbReference type="ARBA" id="ARBA00022490"/>
    </source>
</evidence>
<evidence type="ECO:0000256" key="4">
    <source>
        <dbReference type="ARBA" id="ARBA00007573"/>
    </source>
</evidence>
<dbReference type="PANTHER" id="PTHR12896:SF1">
    <property type="entry name" value="ELONGATOR COMPLEX PROTEIN 4"/>
    <property type="match status" value="1"/>
</dbReference>
<keyword evidence="7" id="KW-0819">tRNA processing</keyword>